<feature type="transmembrane region" description="Helical" evidence="5">
    <location>
        <begin position="135"/>
        <end position="158"/>
    </location>
</feature>
<proteinExistence type="predicted"/>
<evidence type="ECO:0000256" key="3">
    <source>
        <dbReference type="ARBA" id="ARBA00022989"/>
    </source>
</evidence>
<gene>
    <name evidence="6" type="ORF">MEDL_62638</name>
</gene>
<feature type="transmembrane region" description="Helical" evidence="5">
    <location>
        <begin position="7"/>
        <end position="27"/>
    </location>
</feature>
<dbReference type="AlphaFoldDB" id="A0A8S3UZH4"/>
<name>A0A8S3UZH4_MYTED</name>
<organism evidence="6 7">
    <name type="scientific">Mytilus edulis</name>
    <name type="common">Blue mussel</name>
    <dbReference type="NCBI Taxonomy" id="6550"/>
    <lineage>
        <taxon>Eukaryota</taxon>
        <taxon>Metazoa</taxon>
        <taxon>Spiralia</taxon>
        <taxon>Lophotrochozoa</taxon>
        <taxon>Mollusca</taxon>
        <taxon>Bivalvia</taxon>
        <taxon>Autobranchia</taxon>
        <taxon>Pteriomorphia</taxon>
        <taxon>Mytilida</taxon>
        <taxon>Mytiloidea</taxon>
        <taxon>Mytilidae</taxon>
        <taxon>Mytilinae</taxon>
        <taxon>Mytilus</taxon>
    </lineage>
</organism>
<keyword evidence="2 5" id="KW-0812">Transmembrane</keyword>
<comment type="subcellular location">
    <subcellularLocation>
        <location evidence="1">Membrane</location>
        <topology evidence="1">Multi-pass membrane protein</topology>
    </subcellularLocation>
</comment>
<accession>A0A8S3UZH4</accession>
<keyword evidence="3 5" id="KW-1133">Transmembrane helix</keyword>
<evidence type="ECO:0008006" key="8">
    <source>
        <dbReference type="Google" id="ProtNLM"/>
    </source>
</evidence>
<sequence>MVIGGVVITSLSFLLHIIAFSTTYWYTFGDVIHMGLWKSCYQSKGVEACSYYTELPVSDAHMIAAEVLESLALVAFVVAVTCAFLKIFVLKEKGNMFAITGVFNLIAGGFALIGTIVFATYSYGNITLDSSKFHYSFGLCIVDGIGGIFAGIVFILAWRWVRN</sequence>
<dbReference type="Proteomes" id="UP000683360">
    <property type="component" value="Unassembled WGS sequence"/>
</dbReference>
<reference evidence="6" key="1">
    <citation type="submission" date="2021-03" db="EMBL/GenBank/DDBJ databases">
        <authorList>
            <person name="Bekaert M."/>
        </authorList>
    </citation>
    <scope>NUCLEOTIDE SEQUENCE</scope>
</reference>
<keyword evidence="4 5" id="KW-0472">Membrane</keyword>
<dbReference type="OrthoDB" id="6135130at2759"/>
<evidence type="ECO:0000256" key="5">
    <source>
        <dbReference type="SAM" id="Phobius"/>
    </source>
</evidence>
<evidence type="ECO:0000256" key="4">
    <source>
        <dbReference type="ARBA" id="ARBA00023136"/>
    </source>
</evidence>
<dbReference type="Gene3D" id="1.20.140.150">
    <property type="match status" value="1"/>
</dbReference>
<feature type="transmembrane region" description="Helical" evidence="5">
    <location>
        <begin position="71"/>
        <end position="90"/>
    </location>
</feature>
<dbReference type="InterPro" id="IPR004031">
    <property type="entry name" value="PMP22/EMP/MP20/Claudin"/>
</dbReference>
<evidence type="ECO:0000313" key="6">
    <source>
        <dbReference type="EMBL" id="CAG2250957.1"/>
    </source>
</evidence>
<dbReference type="Pfam" id="PF00822">
    <property type="entry name" value="PMP22_Claudin"/>
    <property type="match status" value="1"/>
</dbReference>
<evidence type="ECO:0000313" key="7">
    <source>
        <dbReference type="Proteomes" id="UP000683360"/>
    </source>
</evidence>
<evidence type="ECO:0000256" key="2">
    <source>
        <dbReference type="ARBA" id="ARBA00022692"/>
    </source>
</evidence>
<evidence type="ECO:0000256" key="1">
    <source>
        <dbReference type="ARBA" id="ARBA00004141"/>
    </source>
</evidence>
<protein>
    <recommendedName>
        <fullName evidence="8">Claudin</fullName>
    </recommendedName>
</protein>
<keyword evidence="7" id="KW-1185">Reference proteome</keyword>
<dbReference type="GO" id="GO:0016020">
    <property type="term" value="C:membrane"/>
    <property type="evidence" value="ECO:0007669"/>
    <property type="project" value="UniProtKB-SubCell"/>
</dbReference>
<dbReference type="EMBL" id="CAJPWZ010003071">
    <property type="protein sequence ID" value="CAG2250957.1"/>
    <property type="molecule type" value="Genomic_DNA"/>
</dbReference>
<comment type="caution">
    <text evidence="6">The sequence shown here is derived from an EMBL/GenBank/DDBJ whole genome shotgun (WGS) entry which is preliminary data.</text>
</comment>
<feature type="transmembrane region" description="Helical" evidence="5">
    <location>
        <begin position="102"/>
        <end position="123"/>
    </location>
</feature>